<dbReference type="AlphaFoldDB" id="K6W5G7"/>
<sequence length="418" mass="44676">MRNADLPGPRLLVADHCAGTIHLIDPAHPAADESTRLSGKFGLSEHAGVLQLPDGTLAFVDDLIGRTILIDPRRPAPRAITAAIPVATPAEHFAADPTGRHLVVTTGLGANPEPWSDLLTVIDLTDPHQPDARRIRCRTGEPGVVIHGTGDNARIVLRHREPGSLEIIRLTDVLAAPKGNPRLRGTDHPGSDDSAHGDLLLPGTDHLLVAETTGVRRWTLTGDTPGPEGTLPWQAPGRGWFLRWSHTLQRALSVVRSGGGDPLSWQTWGNALWIHDPRRENTHAVDLGPGLIFRCAPLAGGVALTRVHPDGDEIIVVTVPDDDTPPRLGRRIPLPAMNTPPRPGHSPWENAQRRSVTADPHGTLVAVTSGGDGILHLVDTAAPQGGHRQVGWPTPLDLGGLLAWCDNRPHPQVDGVGR</sequence>
<dbReference type="STRING" id="100225.SAMN05421595_2201"/>
<reference evidence="2 3" key="1">
    <citation type="submission" date="2012-08" db="EMBL/GenBank/DDBJ databases">
        <title>Whole genome shotgun sequence of Austwickia chelonae NBRC 105200.</title>
        <authorList>
            <person name="Yoshida I."/>
            <person name="Hosoyama A."/>
            <person name="Tsuchikane K."/>
            <person name="Katsumata H."/>
            <person name="Ando Y."/>
            <person name="Ohji S."/>
            <person name="Hamada M."/>
            <person name="Tamura T."/>
            <person name="Yamazoe A."/>
            <person name="Yamazaki S."/>
            <person name="Fujita N."/>
        </authorList>
    </citation>
    <scope>NUCLEOTIDE SEQUENCE [LARGE SCALE GENOMIC DNA]</scope>
    <source>
        <strain evidence="2 3">NBRC 105200</strain>
    </source>
</reference>
<dbReference type="Proteomes" id="UP000008495">
    <property type="component" value="Unassembled WGS sequence"/>
</dbReference>
<protein>
    <submittedName>
        <fullName evidence="2">Uncharacterized protein</fullName>
    </submittedName>
</protein>
<name>K6W5G7_9MICO</name>
<dbReference type="Gene3D" id="2.130.10.10">
    <property type="entry name" value="YVTN repeat-like/Quinoprotein amine dehydrogenase"/>
    <property type="match status" value="1"/>
</dbReference>
<feature type="region of interest" description="Disordered" evidence="1">
    <location>
        <begin position="326"/>
        <end position="352"/>
    </location>
</feature>
<dbReference type="eggNOG" id="COG3391">
    <property type="taxonomic scope" value="Bacteria"/>
</dbReference>
<comment type="caution">
    <text evidence="2">The sequence shown here is derived from an EMBL/GenBank/DDBJ whole genome shotgun (WGS) entry which is preliminary data.</text>
</comment>
<dbReference type="SUPFAM" id="SSF101908">
    <property type="entry name" value="Putative isomerase YbhE"/>
    <property type="match status" value="1"/>
</dbReference>
<evidence type="ECO:0000256" key="1">
    <source>
        <dbReference type="SAM" id="MobiDB-lite"/>
    </source>
</evidence>
<accession>K6W5G7</accession>
<dbReference type="InterPro" id="IPR015943">
    <property type="entry name" value="WD40/YVTN_repeat-like_dom_sf"/>
</dbReference>
<evidence type="ECO:0000313" key="3">
    <source>
        <dbReference type="Proteomes" id="UP000008495"/>
    </source>
</evidence>
<dbReference type="EMBL" id="BAGZ01000004">
    <property type="protein sequence ID" value="GAB77062.1"/>
    <property type="molecule type" value="Genomic_DNA"/>
</dbReference>
<gene>
    <name evidence="2" type="ORF">AUCHE_04_01030</name>
</gene>
<dbReference type="OrthoDB" id="3415695at2"/>
<evidence type="ECO:0000313" key="2">
    <source>
        <dbReference type="EMBL" id="GAB77062.1"/>
    </source>
</evidence>
<dbReference type="RefSeq" id="WP_006501814.1">
    <property type="nucleotide sequence ID" value="NZ_BAGZ01000004.1"/>
</dbReference>
<keyword evidence="3" id="KW-1185">Reference proteome</keyword>
<proteinExistence type="predicted"/>
<organism evidence="2 3">
    <name type="scientific">Austwickia chelonae NBRC 105200</name>
    <dbReference type="NCBI Taxonomy" id="1184607"/>
    <lineage>
        <taxon>Bacteria</taxon>
        <taxon>Bacillati</taxon>
        <taxon>Actinomycetota</taxon>
        <taxon>Actinomycetes</taxon>
        <taxon>Micrococcales</taxon>
        <taxon>Dermatophilaceae</taxon>
        <taxon>Austwickia</taxon>
    </lineage>
</organism>